<reference evidence="3" key="1">
    <citation type="journal article" date="2018" name="Genome Biol.">
        <title>SKESA: strategic k-mer extension for scrupulous assemblies.</title>
        <authorList>
            <person name="Souvorov A."/>
            <person name="Agarwala R."/>
            <person name="Lipman D.J."/>
        </authorList>
    </citation>
    <scope>NUCLEOTIDE SEQUENCE</scope>
    <source>
        <strain evidence="3">CAVp300</strain>
    </source>
</reference>
<dbReference type="RefSeq" id="WP_047372579.1">
    <property type="nucleotide sequence ID" value="NZ_CABMNU010000005.1"/>
</dbReference>
<protein>
    <submittedName>
        <fullName evidence="3">Helix-turn-helix transcriptional regulator</fullName>
    </submittedName>
</protein>
<reference evidence="3" key="2">
    <citation type="submission" date="2020-10" db="EMBL/GenBank/DDBJ databases">
        <authorList>
            <consortium name="NCBI Pathogen Detection Project"/>
        </authorList>
    </citation>
    <scope>NUCLEOTIDE SEQUENCE</scope>
    <source>
        <strain evidence="3">CAVp300</strain>
    </source>
</reference>
<accession>A0A9P3T653</accession>
<dbReference type="SMART" id="SM00530">
    <property type="entry name" value="HTH_XRE"/>
    <property type="match status" value="1"/>
</dbReference>
<evidence type="ECO:0000259" key="2">
    <source>
        <dbReference type="PROSITE" id="PS50943"/>
    </source>
</evidence>
<keyword evidence="1" id="KW-0238">DNA-binding</keyword>
<dbReference type="GO" id="GO:0003677">
    <property type="term" value="F:DNA binding"/>
    <property type="evidence" value="ECO:0007669"/>
    <property type="project" value="UniProtKB-KW"/>
</dbReference>
<dbReference type="InterPro" id="IPR050807">
    <property type="entry name" value="TransReg_Diox_bact_type"/>
</dbReference>
<comment type="caution">
    <text evidence="3">The sequence shown here is derived from an EMBL/GenBank/DDBJ whole genome shotgun (WGS) entry which is preliminary data.</text>
</comment>
<dbReference type="EMBL" id="DACSUM010000009">
    <property type="protein sequence ID" value="HAT3581300.1"/>
    <property type="molecule type" value="Genomic_DNA"/>
</dbReference>
<dbReference type="Pfam" id="PF01381">
    <property type="entry name" value="HTH_3"/>
    <property type="match status" value="1"/>
</dbReference>
<evidence type="ECO:0000256" key="1">
    <source>
        <dbReference type="ARBA" id="ARBA00023125"/>
    </source>
</evidence>
<dbReference type="Proteomes" id="UP000867740">
    <property type="component" value="Unassembled WGS sequence"/>
</dbReference>
<dbReference type="PANTHER" id="PTHR46797:SF1">
    <property type="entry name" value="METHYLPHOSPHONATE SYNTHASE"/>
    <property type="match status" value="1"/>
</dbReference>
<dbReference type="InterPro" id="IPR001387">
    <property type="entry name" value="Cro/C1-type_HTH"/>
</dbReference>
<dbReference type="AlphaFoldDB" id="A0A9P3T653"/>
<dbReference type="CDD" id="cd00093">
    <property type="entry name" value="HTH_XRE"/>
    <property type="match status" value="1"/>
</dbReference>
<name>A0A9P3T653_KLUIN</name>
<organism evidence="3 4">
    <name type="scientific">Kluyvera intermedia</name>
    <name type="common">Enterobacter intermedius</name>
    <dbReference type="NCBI Taxonomy" id="61648"/>
    <lineage>
        <taxon>Bacteria</taxon>
        <taxon>Pseudomonadati</taxon>
        <taxon>Pseudomonadota</taxon>
        <taxon>Gammaproteobacteria</taxon>
        <taxon>Enterobacterales</taxon>
        <taxon>Enterobacteriaceae</taxon>
        <taxon>Kluyvera</taxon>
    </lineage>
</organism>
<feature type="domain" description="HTH cro/C1-type" evidence="2">
    <location>
        <begin position="17"/>
        <end position="71"/>
    </location>
</feature>
<dbReference type="GO" id="GO:0003700">
    <property type="term" value="F:DNA-binding transcription factor activity"/>
    <property type="evidence" value="ECO:0007669"/>
    <property type="project" value="TreeGrafter"/>
</dbReference>
<dbReference type="PROSITE" id="PS50943">
    <property type="entry name" value="HTH_CROC1"/>
    <property type="match status" value="1"/>
</dbReference>
<dbReference type="GO" id="GO:0005829">
    <property type="term" value="C:cytosol"/>
    <property type="evidence" value="ECO:0007669"/>
    <property type="project" value="TreeGrafter"/>
</dbReference>
<proteinExistence type="predicted"/>
<evidence type="ECO:0000313" key="4">
    <source>
        <dbReference type="Proteomes" id="UP000867740"/>
    </source>
</evidence>
<dbReference type="PANTHER" id="PTHR46797">
    <property type="entry name" value="HTH-TYPE TRANSCRIPTIONAL REGULATOR"/>
    <property type="match status" value="1"/>
</dbReference>
<evidence type="ECO:0000313" key="3">
    <source>
        <dbReference type="EMBL" id="HAT3581300.1"/>
    </source>
</evidence>
<dbReference type="InterPro" id="IPR010982">
    <property type="entry name" value="Lambda_DNA-bd_dom_sf"/>
</dbReference>
<dbReference type="SUPFAM" id="SSF47413">
    <property type="entry name" value="lambda repressor-like DNA-binding domains"/>
    <property type="match status" value="1"/>
</dbReference>
<sequence>MAKLTSDTADKKVGQRIQMRRKELGMTAQQLSEQVDISQQQLSRYERGTNKINVSHLVNIAAGLNTPISWFFIDCQPEFEGVVEEHQEYIPIQDADLKRRLEQIWPRLTREQRRVLILFLDEYTQ</sequence>
<gene>
    <name evidence="3" type="ORF">I8531_001581</name>
</gene>
<dbReference type="Gene3D" id="1.10.260.40">
    <property type="entry name" value="lambda repressor-like DNA-binding domains"/>
    <property type="match status" value="1"/>
</dbReference>